<evidence type="ECO:0000256" key="6">
    <source>
        <dbReference type="ARBA" id="ARBA00022989"/>
    </source>
</evidence>
<evidence type="ECO:0000256" key="5">
    <source>
        <dbReference type="ARBA" id="ARBA00022692"/>
    </source>
</evidence>
<feature type="transmembrane region" description="Helical" evidence="8">
    <location>
        <begin position="186"/>
        <end position="210"/>
    </location>
</feature>
<dbReference type="Pfam" id="PF00528">
    <property type="entry name" value="BPD_transp_1"/>
    <property type="match status" value="1"/>
</dbReference>
<feature type="transmembrane region" description="Helical" evidence="8">
    <location>
        <begin position="231"/>
        <end position="258"/>
    </location>
</feature>
<dbReference type="EMBL" id="QFKX01000001">
    <property type="protein sequence ID" value="PWH07443.1"/>
    <property type="molecule type" value="Genomic_DNA"/>
</dbReference>
<dbReference type="Proteomes" id="UP000245590">
    <property type="component" value="Unassembled WGS sequence"/>
</dbReference>
<dbReference type="PANTHER" id="PTHR42929:SF1">
    <property type="entry name" value="INNER MEMBRANE ABC TRANSPORTER PERMEASE PROTEIN YDCU-RELATED"/>
    <property type="match status" value="1"/>
</dbReference>
<feature type="compositionally biased region" description="Low complexity" evidence="9">
    <location>
        <begin position="1"/>
        <end position="20"/>
    </location>
</feature>
<keyword evidence="6 8" id="KW-1133">Transmembrane helix</keyword>
<name>A0A2U2RNJ0_9MICO</name>
<accession>A0A2U2RNJ0</accession>
<evidence type="ECO:0000313" key="11">
    <source>
        <dbReference type="EMBL" id="PWH07443.1"/>
    </source>
</evidence>
<dbReference type="OrthoDB" id="9808619at2"/>
<dbReference type="PANTHER" id="PTHR42929">
    <property type="entry name" value="INNER MEMBRANE ABC TRANSPORTER PERMEASE PROTEIN YDCU-RELATED-RELATED"/>
    <property type="match status" value="1"/>
</dbReference>
<proteinExistence type="inferred from homology"/>
<keyword evidence="7 8" id="KW-0472">Membrane</keyword>
<sequence length="325" mass="34912">MSAATTTPSAPASSGAEGAPRPVGRPRSSASLRHRLADRGIDGQMLLLLPALVFILVLFVYPFAYGLGLTLQPTQETVETWGGGVLANYVRFFGDSFTFASVWLTARLAIPAALFNVLFSIPLAIKLRHRFRGKRLISTLLVLPITLGTVLTAQGLLIFAGRQGWLNQALMGIGLVDQPLDLVHNYIGVLLSLIISGFPFAFLLISSYFSGIDPSLERAARSLGAGWAQRFFRITLPLLAPGLATTFILTFVLAFSVFPSATLVGNPSGSTRVLAVVAYRFFGEQFDYPMASTVAIMMGLAELIVVAIVLFARSFFYKGTTGGKG</sequence>
<reference evidence="11 12" key="1">
    <citation type="submission" date="2018-05" db="EMBL/GenBank/DDBJ databases">
        <title>Brachybacterium sp. M1HQ-2T, whole genome shotgun sequence.</title>
        <authorList>
            <person name="Tuo L."/>
        </authorList>
    </citation>
    <scope>NUCLEOTIDE SEQUENCE [LARGE SCALE GENOMIC DNA]</scope>
    <source>
        <strain evidence="11 12">M1HQ-2</strain>
    </source>
</reference>
<evidence type="ECO:0000256" key="2">
    <source>
        <dbReference type="ARBA" id="ARBA00007069"/>
    </source>
</evidence>
<keyword evidence="5 8" id="KW-0812">Transmembrane</keyword>
<evidence type="ECO:0000256" key="3">
    <source>
        <dbReference type="ARBA" id="ARBA00022448"/>
    </source>
</evidence>
<dbReference type="CDD" id="cd06261">
    <property type="entry name" value="TM_PBP2"/>
    <property type="match status" value="1"/>
</dbReference>
<evidence type="ECO:0000313" key="12">
    <source>
        <dbReference type="Proteomes" id="UP000245590"/>
    </source>
</evidence>
<protein>
    <submittedName>
        <fullName evidence="11">ABC transporter permease</fullName>
    </submittedName>
</protein>
<evidence type="ECO:0000256" key="8">
    <source>
        <dbReference type="RuleBase" id="RU363032"/>
    </source>
</evidence>
<keyword evidence="3 8" id="KW-0813">Transport</keyword>
<comment type="similarity">
    <text evidence="2">Belongs to the binding-protein-dependent transport system permease family. CysTW subfamily.</text>
</comment>
<evidence type="ECO:0000259" key="10">
    <source>
        <dbReference type="PROSITE" id="PS50928"/>
    </source>
</evidence>
<keyword evidence="4" id="KW-1003">Cell membrane</keyword>
<dbReference type="GO" id="GO:0005886">
    <property type="term" value="C:plasma membrane"/>
    <property type="evidence" value="ECO:0007669"/>
    <property type="project" value="UniProtKB-SubCell"/>
</dbReference>
<comment type="caution">
    <text evidence="11">The sequence shown here is derived from an EMBL/GenBank/DDBJ whole genome shotgun (WGS) entry which is preliminary data.</text>
</comment>
<organism evidence="11 12">
    <name type="scientific">Brachybacterium endophyticum</name>
    <dbReference type="NCBI Taxonomy" id="2182385"/>
    <lineage>
        <taxon>Bacteria</taxon>
        <taxon>Bacillati</taxon>
        <taxon>Actinomycetota</taxon>
        <taxon>Actinomycetes</taxon>
        <taxon>Micrococcales</taxon>
        <taxon>Dermabacteraceae</taxon>
        <taxon>Brachybacterium</taxon>
    </lineage>
</organism>
<comment type="subcellular location">
    <subcellularLocation>
        <location evidence="1 8">Cell membrane</location>
        <topology evidence="1 8">Multi-pass membrane protein</topology>
    </subcellularLocation>
</comment>
<feature type="transmembrane region" description="Helical" evidence="8">
    <location>
        <begin position="290"/>
        <end position="312"/>
    </location>
</feature>
<feature type="transmembrane region" description="Helical" evidence="8">
    <location>
        <begin position="45"/>
        <end position="64"/>
    </location>
</feature>
<dbReference type="InterPro" id="IPR035906">
    <property type="entry name" value="MetI-like_sf"/>
</dbReference>
<feature type="transmembrane region" description="Helical" evidence="8">
    <location>
        <begin position="137"/>
        <end position="161"/>
    </location>
</feature>
<dbReference type="RefSeq" id="WP_109274328.1">
    <property type="nucleotide sequence ID" value="NZ_QFKX01000001.1"/>
</dbReference>
<feature type="region of interest" description="Disordered" evidence="9">
    <location>
        <begin position="1"/>
        <end position="29"/>
    </location>
</feature>
<evidence type="ECO:0000256" key="1">
    <source>
        <dbReference type="ARBA" id="ARBA00004651"/>
    </source>
</evidence>
<dbReference type="Gene3D" id="1.10.3720.10">
    <property type="entry name" value="MetI-like"/>
    <property type="match status" value="1"/>
</dbReference>
<gene>
    <name evidence="11" type="ORF">DEO23_02060</name>
</gene>
<dbReference type="InterPro" id="IPR000515">
    <property type="entry name" value="MetI-like"/>
</dbReference>
<evidence type="ECO:0000256" key="7">
    <source>
        <dbReference type="ARBA" id="ARBA00023136"/>
    </source>
</evidence>
<dbReference type="PROSITE" id="PS50928">
    <property type="entry name" value="ABC_TM1"/>
    <property type="match status" value="1"/>
</dbReference>
<dbReference type="SUPFAM" id="SSF161098">
    <property type="entry name" value="MetI-like"/>
    <property type="match status" value="1"/>
</dbReference>
<evidence type="ECO:0000256" key="4">
    <source>
        <dbReference type="ARBA" id="ARBA00022475"/>
    </source>
</evidence>
<dbReference type="GO" id="GO:0055085">
    <property type="term" value="P:transmembrane transport"/>
    <property type="evidence" value="ECO:0007669"/>
    <property type="project" value="InterPro"/>
</dbReference>
<evidence type="ECO:0000256" key="9">
    <source>
        <dbReference type="SAM" id="MobiDB-lite"/>
    </source>
</evidence>
<keyword evidence="12" id="KW-1185">Reference proteome</keyword>
<feature type="transmembrane region" description="Helical" evidence="8">
    <location>
        <begin position="102"/>
        <end position="125"/>
    </location>
</feature>
<feature type="domain" description="ABC transmembrane type-1" evidence="10">
    <location>
        <begin position="102"/>
        <end position="309"/>
    </location>
</feature>
<dbReference type="AlphaFoldDB" id="A0A2U2RNJ0"/>